<evidence type="ECO:0000313" key="1">
    <source>
        <dbReference type="EMBL" id="OMJ28239.1"/>
    </source>
</evidence>
<dbReference type="Proteomes" id="UP000187429">
    <property type="component" value="Unassembled WGS sequence"/>
</dbReference>
<proteinExistence type="predicted"/>
<dbReference type="OrthoDB" id="26679at2759"/>
<protein>
    <submittedName>
        <fullName evidence="1">Uncharacterized protein</fullName>
    </submittedName>
</protein>
<reference evidence="2" key="1">
    <citation type="submission" date="2017-01" db="EMBL/GenBank/DDBJ databases">
        <authorList>
            <person name="Wang Y."/>
            <person name="White M."/>
            <person name="Kvist S."/>
            <person name="Moncalvo J.-M."/>
        </authorList>
    </citation>
    <scope>NUCLEOTIDE SEQUENCE [LARGE SCALE GENOMIC DNA]</scope>
    <source>
        <strain evidence="2">ID-206-W2</strain>
    </source>
</reference>
<sequence length="73" mass="8044">MNPVSKNDSNGDEKPYKRVLIRRASGFPSKVALVGRTSEKNAVILDDVASQVFGAYINEPLKISPKFYGDGTW</sequence>
<keyword evidence="2" id="KW-1185">Reference proteome</keyword>
<dbReference type="AlphaFoldDB" id="A0A1R1YMU7"/>
<organism evidence="1 2">
    <name type="scientific">Smittium culicis</name>
    <dbReference type="NCBI Taxonomy" id="133412"/>
    <lineage>
        <taxon>Eukaryota</taxon>
        <taxon>Fungi</taxon>
        <taxon>Fungi incertae sedis</taxon>
        <taxon>Zoopagomycota</taxon>
        <taxon>Kickxellomycotina</taxon>
        <taxon>Harpellomycetes</taxon>
        <taxon>Harpellales</taxon>
        <taxon>Legeriomycetaceae</taxon>
        <taxon>Smittium</taxon>
    </lineage>
</organism>
<comment type="caution">
    <text evidence="1">The sequence shown here is derived from an EMBL/GenBank/DDBJ whole genome shotgun (WGS) entry which is preliminary data.</text>
</comment>
<accession>A0A1R1YMU7</accession>
<evidence type="ECO:0000313" key="2">
    <source>
        <dbReference type="Proteomes" id="UP000187429"/>
    </source>
</evidence>
<name>A0A1R1YMU7_9FUNG</name>
<gene>
    <name evidence="1" type="ORF">AYI69_g2292</name>
</gene>
<dbReference type="EMBL" id="LSSM01000670">
    <property type="protein sequence ID" value="OMJ28239.1"/>
    <property type="molecule type" value="Genomic_DNA"/>
</dbReference>